<feature type="non-terminal residue" evidence="1">
    <location>
        <position position="1"/>
    </location>
</feature>
<reference evidence="1" key="2">
    <citation type="journal article" date="2024" name="Plant">
        <title>Genomic evolution and insights into agronomic trait innovations of Sesamum species.</title>
        <authorList>
            <person name="Miao H."/>
            <person name="Wang L."/>
            <person name="Qu L."/>
            <person name="Liu H."/>
            <person name="Sun Y."/>
            <person name="Le M."/>
            <person name="Wang Q."/>
            <person name="Wei S."/>
            <person name="Zheng Y."/>
            <person name="Lin W."/>
            <person name="Duan Y."/>
            <person name="Cao H."/>
            <person name="Xiong S."/>
            <person name="Wang X."/>
            <person name="Wei L."/>
            <person name="Li C."/>
            <person name="Ma Q."/>
            <person name="Ju M."/>
            <person name="Zhao R."/>
            <person name="Li G."/>
            <person name="Mu C."/>
            <person name="Tian Q."/>
            <person name="Mei H."/>
            <person name="Zhang T."/>
            <person name="Gao T."/>
            <person name="Zhang H."/>
        </authorList>
    </citation>
    <scope>NUCLEOTIDE SEQUENCE</scope>
    <source>
        <strain evidence="1">G02</strain>
    </source>
</reference>
<comment type="caution">
    <text evidence="1">The sequence shown here is derived from an EMBL/GenBank/DDBJ whole genome shotgun (WGS) entry which is preliminary data.</text>
</comment>
<reference evidence="1" key="1">
    <citation type="submission" date="2020-06" db="EMBL/GenBank/DDBJ databases">
        <authorList>
            <person name="Li T."/>
            <person name="Hu X."/>
            <person name="Zhang T."/>
            <person name="Song X."/>
            <person name="Zhang H."/>
            <person name="Dai N."/>
            <person name="Sheng W."/>
            <person name="Hou X."/>
            <person name="Wei L."/>
        </authorList>
    </citation>
    <scope>NUCLEOTIDE SEQUENCE</scope>
    <source>
        <strain evidence="1">G02</strain>
        <tissue evidence="1">Leaf</tissue>
    </source>
</reference>
<sequence length="49" mass="5553">DTLIFCKANLEVVQTIKCLLEKYEQASGRRVNLEKFGVVSNLSVPEELQ</sequence>
<dbReference type="AlphaFoldDB" id="A0AAW2JG80"/>
<accession>A0AAW2JG80</accession>
<evidence type="ECO:0000313" key="1">
    <source>
        <dbReference type="EMBL" id="KAL0293248.1"/>
    </source>
</evidence>
<dbReference type="EMBL" id="JACGWJ010000334">
    <property type="protein sequence ID" value="KAL0293248.1"/>
    <property type="molecule type" value="Genomic_DNA"/>
</dbReference>
<organism evidence="1">
    <name type="scientific">Sesamum radiatum</name>
    <name type="common">Black benniseed</name>
    <dbReference type="NCBI Taxonomy" id="300843"/>
    <lineage>
        <taxon>Eukaryota</taxon>
        <taxon>Viridiplantae</taxon>
        <taxon>Streptophyta</taxon>
        <taxon>Embryophyta</taxon>
        <taxon>Tracheophyta</taxon>
        <taxon>Spermatophyta</taxon>
        <taxon>Magnoliopsida</taxon>
        <taxon>eudicotyledons</taxon>
        <taxon>Gunneridae</taxon>
        <taxon>Pentapetalae</taxon>
        <taxon>asterids</taxon>
        <taxon>lamiids</taxon>
        <taxon>Lamiales</taxon>
        <taxon>Pedaliaceae</taxon>
        <taxon>Sesamum</taxon>
    </lineage>
</organism>
<name>A0AAW2JG80_SESRA</name>
<proteinExistence type="predicted"/>
<gene>
    <name evidence="1" type="ORF">Sradi_6947900</name>
</gene>
<protein>
    <submittedName>
        <fullName evidence="1">Uncharacterized protein</fullName>
    </submittedName>
</protein>